<feature type="signal peptide" evidence="1">
    <location>
        <begin position="1"/>
        <end position="21"/>
    </location>
</feature>
<dbReference type="AlphaFoldDB" id="A0A8X6MWW4"/>
<dbReference type="Proteomes" id="UP000887013">
    <property type="component" value="Unassembled WGS sequence"/>
</dbReference>
<reference evidence="2" key="1">
    <citation type="submission" date="2020-08" db="EMBL/GenBank/DDBJ databases">
        <title>Multicomponent nature underlies the extraordinary mechanical properties of spider dragline silk.</title>
        <authorList>
            <person name="Kono N."/>
            <person name="Nakamura H."/>
            <person name="Mori M."/>
            <person name="Yoshida Y."/>
            <person name="Ohtoshi R."/>
            <person name="Malay A.D."/>
            <person name="Moran D.A.P."/>
            <person name="Tomita M."/>
            <person name="Numata K."/>
            <person name="Arakawa K."/>
        </authorList>
    </citation>
    <scope>NUCLEOTIDE SEQUENCE</scope>
</reference>
<comment type="caution">
    <text evidence="2">The sequence shown here is derived from an EMBL/GenBank/DDBJ whole genome shotgun (WGS) entry which is preliminary data.</text>
</comment>
<organism evidence="2 3">
    <name type="scientific">Nephila pilipes</name>
    <name type="common">Giant wood spider</name>
    <name type="synonym">Nephila maculata</name>
    <dbReference type="NCBI Taxonomy" id="299642"/>
    <lineage>
        <taxon>Eukaryota</taxon>
        <taxon>Metazoa</taxon>
        <taxon>Ecdysozoa</taxon>
        <taxon>Arthropoda</taxon>
        <taxon>Chelicerata</taxon>
        <taxon>Arachnida</taxon>
        <taxon>Araneae</taxon>
        <taxon>Araneomorphae</taxon>
        <taxon>Entelegynae</taxon>
        <taxon>Araneoidea</taxon>
        <taxon>Nephilidae</taxon>
        <taxon>Nephila</taxon>
    </lineage>
</organism>
<dbReference type="OrthoDB" id="6418612at2759"/>
<evidence type="ECO:0000313" key="2">
    <source>
        <dbReference type="EMBL" id="GFS81865.1"/>
    </source>
</evidence>
<keyword evidence="1" id="KW-0732">Signal</keyword>
<protein>
    <submittedName>
        <fullName evidence="2">Uncharacterized protein</fullName>
    </submittedName>
</protein>
<dbReference type="EMBL" id="BMAW01051685">
    <property type="protein sequence ID" value="GFS81865.1"/>
    <property type="molecule type" value="Genomic_DNA"/>
</dbReference>
<feature type="chain" id="PRO_5036470439" evidence="1">
    <location>
        <begin position="22"/>
        <end position="352"/>
    </location>
</feature>
<proteinExistence type="predicted"/>
<evidence type="ECO:0000256" key="1">
    <source>
        <dbReference type="SAM" id="SignalP"/>
    </source>
</evidence>
<name>A0A8X6MWW4_NEPPI</name>
<keyword evidence="3" id="KW-1185">Reference proteome</keyword>
<evidence type="ECO:0000313" key="3">
    <source>
        <dbReference type="Proteomes" id="UP000887013"/>
    </source>
</evidence>
<accession>A0A8X6MWW4</accession>
<sequence>MLPSMFSLRSLALAKVAVVICNDPEIRVSHYVSRHLSDECIAKQMKRILLIQKKISNLNLPLVLEKDMNILMGPISDEIAGWKMDHSTILGDTVMGDDMEYIWKDKGTIDRLKTAKHYTECESKDISLRFQMACVYWLEDAAKRLWDEMPETTRRDLSAVRSQDQEWETAVEDWITMLKSGASDWRQHSFSHPLPWYCQDSLVIQGNLLQQLPLGDQMHVLRDVMKKDVPIRTRSFCLSRLDAKQFAEVFEKEPLNGFLGLLHWPFYLQYHEVADRIFANLTEDEFCEGLTRLVFEKMRWKLSRGAYLRLLNDVWFTSPERFKEHIEHTEFFGSLEFILNCNFKSVFDVWPM</sequence>
<gene>
    <name evidence="2" type="primary">AVEN_271376_1</name>
    <name evidence="2" type="ORF">NPIL_189341</name>
</gene>